<comment type="catalytic activity">
    <reaction evidence="1 7">
        <text>5-hydroxyisourate + H2O = 5-hydroxy-2-oxo-4-ureido-2,5-dihydro-1H-imidazole-5-carboxylate + H(+)</text>
        <dbReference type="Rhea" id="RHEA:23736"/>
        <dbReference type="ChEBI" id="CHEBI:15377"/>
        <dbReference type="ChEBI" id="CHEBI:15378"/>
        <dbReference type="ChEBI" id="CHEBI:18072"/>
        <dbReference type="ChEBI" id="CHEBI:58639"/>
        <dbReference type="EC" id="3.5.2.17"/>
    </reaction>
</comment>
<comment type="function">
    <text evidence="2">Catalyzes the hydrolysis of 5-hydroxyisourate (HIU) to 2-oxo-4-hydroxy-4-carboxy-5-ureidoimidazoline (OHCU).</text>
</comment>
<evidence type="ECO:0000256" key="7">
    <source>
        <dbReference type="RuleBase" id="RU361270"/>
    </source>
</evidence>
<protein>
    <recommendedName>
        <fullName evidence="7">5-hydroxyisourate hydrolase</fullName>
        <shortName evidence="7">HIU hydrolase</shortName>
        <shortName evidence="7">HIUHase</shortName>
        <ecNumber evidence="7">3.5.2.17</ecNumber>
    </recommendedName>
</protein>
<dbReference type="PRINTS" id="PR00189">
    <property type="entry name" value="TRNSTHYRETIN"/>
</dbReference>
<dbReference type="AlphaFoldDB" id="A0A2S0WXM1"/>
<dbReference type="SUPFAM" id="SSF49472">
    <property type="entry name" value="Transthyretin (synonym: prealbumin)"/>
    <property type="match status" value="1"/>
</dbReference>
<dbReference type="Gene3D" id="2.60.40.180">
    <property type="entry name" value="Transthyretin/hydroxyisourate hydrolase domain"/>
    <property type="match status" value="1"/>
</dbReference>
<comment type="similarity">
    <text evidence="3 7">Belongs to the transthyretin family. 5-hydroxyisourate hydrolase subfamily.</text>
</comment>
<accession>A0A2S0WXM1</accession>
<comment type="subunit">
    <text evidence="4 7">Homotetramer.</text>
</comment>
<dbReference type="KEGG" id="agm:DCE93_10620"/>
<dbReference type="CDD" id="cd05822">
    <property type="entry name" value="TLP_HIUase"/>
    <property type="match status" value="1"/>
</dbReference>
<dbReference type="Proteomes" id="UP000244729">
    <property type="component" value="Chromosome"/>
</dbReference>
<evidence type="ECO:0000256" key="3">
    <source>
        <dbReference type="ARBA" id="ARBA00009850"/>
    </source>
</evidence>
<dbReference type="InterPro" id="IPR023418">
    <property type="entry name" value="Thyroxine_BS"/>
</dbReference>
<evidence type="ECO:0000256" key="5">
    <source>
        <dbReference type="ARBA" id="ARBA00022631"/>
    </source>
</evidence>
<evidence type="ECO:0000256" key="6">
    <source>
        <dbReference type="ARBA" id="ARBA00022801"/>
    </source>
</evidence>
<dbReference type="EC" id="3.5.2.17" evidence="7"/>
<dbReference type="PANTHER" id="PTHR10395">
    <property type="entry name" value="URICASE AND TRANSTHYRETIN-RELATED"/>
    <property type="match status" value="1"/>
</dbReference>
<dbReference type="Pfam" id="PF00576">
    <property type="entry name" value="Transthyretin"/>
    <property type="match status" value="1"/>
</dbReference>
<dbReference type="PANTHER" id="PTHR10395:SF7">
    <property type="entry name" value="5-HYDROXYISOURATE HYDROLASE"/>
    <property type="match status" value="1"/>
</dbReference>
<dbReference type="EMBL" id="CP028913">
    <property type="protein sequence ID" value="AWB96052.1"/>
    <property type="molecule type" value="Genomic_DNA"/>
</dbReference>
<reference evidence="8 9" key="1">
    <citation type="submission" date="2018-04" db="EMBL/GenBank/DDBJ databases">
        <authorList>
            <person name="Li J."/>
        </authorList>
    </citation>
    <scope>NUCLEOTIDE SEQUENCE [LARGE SCALE GENOMIC DNA]</scope>
    <source>
        <strain evidence="9">30A</strain>
    </source>
</reference>
<proteinExistence type="inferred from homology"/>
<dbReference type="InterPro" id="IPR036817">
    <property type="entry name" value="Transthyretin/HIU_hydrolase_sf"/>
</dbReference>
<name>A0A2S0WXM1_9MICO</name>
<evidence type="ECO:0000256" key="4">
    <source>
        <dbReference type="ARBA" id="ARBA00011881"/>
    </source>
</evidence>
<evidence type="ECO:0000313" key="9">
    <source>
        <dbReference type="Proteomes" id="UP000244729"/>
    </source>
</evidence>
<evidence type="ECO:0000313" key="8">
    <source>
        <dbReference type="EMBL" id="AWB96052.1"/>
    </source>
</evidence>
<keyword evidence="5 7" id="KW-0659">Purine metabolism</keyword>
<keyword evidence="9" id="KW-1185">Reference proteome</keyword>
<dbReference type="InterPro" id="IPR000895">
    <property type="entry name" value="Transthyretin/HIU_hydrolase"/>
</dbReference>
<gene>
    <name evidence="8" type="primary">uraH</name>
    <name evidence="8" type="ORF">DCE93_10620</name>
</gene>
<organism evidence="8 9">
    <name type="scientific">Agromyces badenianii</name>
    <dbReference type="NCBI Taxonomy" id="2080742"/>
    <lineage>
        <taxon>Bacteria</taxon>
        <taxon>Bacillati</taxon>
        <taxon>Actinomycetota</taxon>
        <taxon>Actinomycetes</taxon>
        <taxon>Micrococcales</taxon>
        <taxon>Microbacteriaceae</taxon>
        <taxon>Agromyces</taxon>
    </lineage>
</organism>
<dbReference type="GO" id="GO:0006144">
    <property type="term" value="P:purine nucleobase metabolic process"/>
    <property type="evidence" value="ECO:0007669"/>
    <property type="project" value="UniProtKB-KW"/>
</dbReference>
<evidence type="ECO:0000256" key="1">
    <source>
        <dbReference type="ARBA" id="ARBA00001043"/>
    </source>
</evidence>
<dbReference type="RefSeq" id="WP_108595858.1">
    <property type="nucleotide sequence ID" value="NZ_CP028913.1"/>
</dbReference>
<evidence type="ECO:0000256" key="2">
    <source>
        <dbReference type="ARBA" id="ARBA00002704"/>
    </source>
</evidence>
<dbReference type="OrthoDB" id="9792386at2"/>
<sequence length="118" mass="12827">MTASRATASRITTHVLDTSTGLPAEGIAVELFVRDGADWRSVATSVTDADGRIMQLGAETIAPGEYRLRFDTRAYFAARDLDAFFPEVLLTFALADDGRHCHVPLLLGPFAYSSYRGS</sequence>
<dbReference type="GO" id="GO:0033971">
    <property type="term" value="F:hydroxyisourate hydrolase activity"/>
    <property type="evidence" value="ECO:0007669"/>
    <property type="project" value="UniProtKB-EC"/>
</dbReference>
<dbReference type="InterPro" id="IPR014306">
    <property type="entry name" value="Hydroxyisourate_hydrolase"/>
</dbReference>
<dbReference type="PROSITE" id="PS00768">
    <property type="entry name" value="TRANSTHYRETIN_1"/>
    <property type="match status" value="1"/>
</dbReference>
<dbReference type="NCBIfam" id="TIGR02962">
    <property type="entry name" value="hdxy_isourate"/>
    <property type="match status" value="1"/>
</dbReference>
<keyword evidence="6 7" id="KW-0378">Hydrolase</keyword>
<dbReference type="InterPro" id="IPR023416">
    <property type="entry name" value="Transthyretin/HIU_hydrolase_d"/>
</dbReference>